<keyword evidence="5 7" id="KW-0413">Isomerase</keyword>
<comment type="similarity">
    <text evidence="4 7">Belongs to the NanE family.</text>
</comment>
<proteinExistence type="inferred from homology"/>
<dbReference type="PANTHER" id="PTHR36204">
    <property type="entry name" value="N-ACETYLMANNOSAMINE-6-PHOSPHATE 2-EPIMERASE-RELATED"/>
    <property type="match status" value="1"/>
</dbReference>
<dbReference type="InterPro" id="IPR011060">
    <property type="entry name" value="RibuloseP-bd_barrel"/>
</dbReference>
<dbReference type="EC" id="5.1.3.9" evidence="7"/>
<name>A0A5Q2TR75_9BACI</name>
<evidence type="ECO:0000256" key="4">
    <source>
        <dbReference type="ARBA" id="ARBA00007439"/>
    </source>
</evidence>
<dbReference type="InterPro" id="IPR007260">
    <property type="entry name" value="NanE"/>
</dbReference>
<evidence type="ECO:0000256" key="2">
    <source>
        <dbReference type="ARBA" id="ARBA00002147"/>
    </source>
</evidence>
<comment type="catalytic activity">
    <reaction evidence="1 7">
        <text>an N-acyl-D-glucosamine 6-phosphate = an N-acyl-D-mannosamine 6-phosphate</text>
        <dbReference type="Rhea" id="RHEA:23932"/>
        <dbReference type="ChEBI" id="CHEBI:57599"/>
        <dbReference type="ChEBI" id="CHEBI:57666"/>
        <dbReference type="EC" id="5.1.3.9"/>
    </reaction>
</comment>
<protein>
    <recommendedName>
        <fullName evidence="7">Putative N-acetylmannosamine-6-phosphate 2-epimerase</fullName>
        <ecNumber evidence="7">5.1.3.9</ecNumber>
    </recommendedName>
    <alternativeName>
        <fullName evidence="7">ManNAc-6-P epimerase</fullName>
    </alternativeName>
</protein>
<dbReference type="GO" id="GO:0005829">
    <property type="term" value="C:cytosol"/>
    <property type="evidence" value="ECO:0007669"/>
    <property type="project" value="TreeGrafter"/>
</dbReference>
<dbReference type="AlphaFoldDB" id="A0A5Q2TR75"/>
<keyword evidence="9" id="KW-1185">Reference proteome</keyword>
<evidence type="ECO:0000256" key="1">
    <source>
        <dbReference type="ARBA" id="ARBA00000056"/>
    </source>
</evidence>
<evidence type="ECO:0000256" key="7">
    <source>
        <dbReference type="HAMAP-Rule" id="MF_01235"/>
    </source>
</evidence>
<gene>
    <name evidence="7" type="primary">nanE</name>
    <name evidence="8" type="ORF">GI584_20245</name>
</gene>
<dbReference type="SUPFAM" id="SSF51366">
    <property type="entry name" value="Ribulose-phoshate binding barrel"/>
    <property type="match status" value="1"/>
</dbReference>
<dbReference type="GO" id="GO:0006053">
    <property type="term" value="P:N-acetylmannosamine catabolic process"/>
    <property type="evidence" value="ECO:0007669"/>
    <property type="project" value="TreeGrafter"/>
</dbReference>
<dbReference type="Gene3D" id="3.20.20.70">
    <property type="entry name" value="Aldolase class I"/>
    <property type="match status" value="1"/>
</dbReference>
<comment type="function">
    <text evidence="2 7">Converts N-acetylmannosamine-6-phosphate (ManNAc-6-P) to N-acetylglucosamine-6-phosphate (GlcNAc-6-P).</text>
</comment>
<dbReference type="CDD" id="cd04729">
    <property type="entry name" value="NanE"/>
    <property type="match status" value="1"/>
</dbReference>
<comment type="pathway">
    <text evidence="3 7">Amino-sugar metabolism; N-acetylneuraminate degradation; D-fructose 6-phosphate from N-acetylneuraminate: step 3/5.</text>
</comment>
<evidence type="ECO:0000256" key="5">
    <source>
        <dbReference type="ARBA" id="ARBA00023235"/>
    </source>
</evidence>
<accession>A0A5Q2TR75</accession>
<evidence type="ECO:0000313" key="8">
    <source>
        <dbReference type="EMBL" id="QGH36230.1"/>
    </source>
</evidence>
<dbReference type="Pfam" id="PF04131">
    <property type="entry name" value="NanE"/>
    <property type="match status" value="1"/>
</dbReference>
<dbReference type="EMBL" id="CP045915">
    <property type="protein sequence ID" value="QGH36230.1"/>
    <property type="molecule type" value="Genomic_DNA"/>
</dbReference>
<sequence>MRRQNEMILDKVKNGIIVSCQALEDEPLHSPFIMGRMAKAATEGKAVGIRANSAADIKEIKKNTKLPVIGIVKKDYDDSPIYITPTDKEIKELANTDCEMIALDATIRHRHNNQSLKDFVKKIREISTEKYLMADIATLDEAIQAQQLGFDCVSTTLIGYTEQTVGQNIADNDFDILKQILGTVTIPVLAEGHIDTPEKAKRCLELGAHAVVVGSAITRPQLITRRFTEFVSK</sequence>
<reference evidence="8 9" key="1">
    <citation type="submission" date="2019-11" db="EMBL/GenBank/DDBJ databases">
        <title>Gracilibacillus salitolerans sp. nov., a moderate halophile isolated from a saline soil in northwest China.</title>
        <authorList>
            <person name="Gan L."/>
        </authorList>
    </citation>
    <scope>NUCLEOTIDE SEQUENCE [LARGE SCALE GENOMIC DNA]</scope>
    <source>
        <strain evidence="8 9">SCU50</strain>
    </source>
</reference>
<dbReference type="Proteomes" id="UP000339690">
    <property type="component" value="Chromosome"/>
</dbReference>
<dbReference type="GO" id="GO:0005975">
    <property type="term" value="P:carbohydrate metabolic process"/>
    <property type="evidence" value="ECO:0007669"/>
    <property type="project" value="UniProtKB-UniRule"/>
</dbReference>
<evidence type="ECO:0000256" key="3">
    <source>
        <dbReference type="ARBA" id="ARBA00005081"/>
    </source>
</evidence>
<dbReference type="GO" id="GO:0047465">
    <property type="term" value="F:N-acylglucosamine-6-phosphate 2-epimerase activity"/>
    <property type="evidence" value="ECO:0007669"/>
    <property type="project" value="UniProtKB-EC"/>
</dbReference>
<organism evidence="8 9">
    <name type="scientific">Gracilibacillus salitolerans</name>
    <dbReference type="NCBI Taxonomy" id="2663022"/>
    <lineage>
        <taxon>Bacteria</taxon>
        <taxon>Bacillati</taxon>
        <taxon>Bacillota</taxon>
        <taxon>Bacilli</taxon>
        <taxon>Bacillales</taxon>
        <taxon>Bacillaceae</taxon>
        <taxon>Gracilibacillus</taxon>
    </lineage>
</organism>
<dbReference type="UniPathway" id="UPA00629">
    <property type="reaction ID" value="UER00682"/>
</dbReference>
<dbReference type="KEGG" id="grc:GI584_20245"/>
<keyword evidence="6 7" id="KW-0119">Carbohydrate metabolism</keyword>
<evidence type="ECO:0000256" key="6">
    <source>
        <dbReference type="ARBA" id="ARBA00023277"/>
    </source>
</evidence>
<dbReference type="InterPro" id="IPR013785">
    <property type="entry name" value="Aldolase_TIM"/>
</dbReference>
<dbReference type="GO" id="GO:0019262">
    <property type="term" value="P:N-acetylneuraminate catabolic process"/>
    <property type="evidence" value="ECO:0007669"/>
    <property type="project" value="UniProtKB-UniRule"/>
</dbReference>
<dbReference type="HAMAP" id="MF_01235">
    <property type="entry name" value="ManNAc6P_epimer"/>
    <property type="match status" value="1"/>
</dbReference>
<dbReference type="FunFam" id="3.20.20.70:FF:000035">
    <property type="entry name" value="Putative N-acetylmannosamine-6-phosphate 2-epimerase"/>
    <property type="match status" value="1"/>
</dbReference>
<dbReference type="PANTHER" id="PTHR36204:SF1">
    <property type="entry name" value="N-ACETYLMANNOSAMINE-6-PHOSPHATE 2-EPIMERASE-RELATED"/>
    <property type="match status" value="1"/>
</dbReference>
<evidence type="ECO:0000313" key="9">
    <source>
        <dbReference type="Proteomes" id="UP000339690"/>
    </source>
</evidence>
<dbReference type="NCBIfam" id="NF002231">
    <property type="entry name" value="PRK01130.1"/>
    <property type="match status" value="1"/>
</dbReference>